<sequence>MEFNYRNTNYNSSTLDHTTIKSLFMNYYNIDLTDHYTKENIAGCDLYTYMPASYDNKNKKLFTITLFKILDQSSSKFDQYVYGIEESLNNVLMNFDDYYIRLYTDISILCQSALANLQELLKVLFKKLFDSKRIELSIYNCDIYAMEIDKYTCDNNLVVNKMHISTIGTVFRALPFFSDDVMECHCRDTDSTFGNKYEKRIIDLWLKHNNPYYLLKSNYRPSHFRYEKSKISFGILAAGLGGRRLPGRNTINENKSQLTEWIKKANIDAIQIRLQKELYDKYKIYNLDLFKDSNTPESIINVAKKYNMNIKITNYGVDELFLNEYFFSNISENDIYFHDVNMASDHIQIFSNPGITGRKIFVYGFLLRLFFEETPMNYNNEYYYLVSGLCTFFLNLVDLYPYSYDNKINEKHLDIYYNYLFREIMKYVGDQYNIYYSFEEFKKHVTNYYNNYSIKNNQYLKYYENSYAMKNMIKMPKNELIAKYSLLIPEIIQINELTGDDLVYFICILYCILEFRSNLLATVMPFSKKYNIKIYNIINGRLKNSLEKLGTSIERITDLIYLRSDKNNCRMNLIVKTDNDYNIKYTNCSINKDLSELIKNRNENPSAFDNLLLIPYVYEDISDKTRGMEQIEFSIIKYVYGEKIKDYKFNEITLINIFLKIYNLLMNLWKSKFIHGDINEDNIIIKDNIPYIIDWTLVTKIGSAVRLGKYNIHEDGKIWIDGAPTGYTGMIPIGAIADEHNDMYSLANTIESVINNQFSSNNTLKQNIKKLIESSKTIDTHDFMLLISKLDKIE</sequence>
<dbReference type="EMBL" id="KY684087">
    <property type="protein sequence ID" value="ARF09780.1"/>
    <property type="molecule type" value="Genomic_DNA"/>
</dbReference>
<proteinExistence type="predicted"/>
<dbReference type="Gene3D" id="1.10.510.10">
    <property type="entry name" value="Transferase(Phosphotransferase) domain 1"/>
    <property type="match status" value="1"/>
</dbReference>
<dbReference type="InterPro" id="IPR011009">
    <property type="entry name" value="Kinase-like_dom_sf"/>
</dbReference>
<evidence type="ECO:0000313" key="1">
    <source>
        <dbReference type="EMBL" id="ARF09780.1"/>
    </source>
</evidence>
<accession>A0A1V0SDH4</accession>
<dbReference type="SUPFAM" id="SSF56112">
    <property type="entry name" value="Protein kinase-like (PK-like)"/>
    <property type="match status" value="1"/>
</dbReference>
<protein>
    <recommendedName>
        <fullName evidence="2">Protein kinase domain-containing protein</fullName>
    </recommendedName>
</protein>
<evidence type="ECO:0008006" key="2">
    <source>
        <dbReference type="Google" id="ProtNLM"/>
    </source>
</evidence>
<reference evidence="1" key="1">
    <citation type="journal article" date="2017" name="Science">
        <title>Giant viruses with an expanded complement of translation system components.</title>
        <authorList>
            <person name="Schulz F."/>
            <person name="Yutin N."/>
            <person name="Ivanova N.N."/>
            <person name="Ortega D.R."/>
            <person name="Lee T.K."/>
            <person name="Vierheilig J."/>
            <person name="Daims H."/>
            <person name="Horn M."/>
            <person name="Wagner M."/>
            <person name="Jensen G.J."/>
            <person name="Kyrpides N.C."/>
            <person name="Koonin E.V."/>
            <person name="Woyke T."/>
        </authorList>
    </citation>
    <scope>NUCLEOTIDE SEQUENCE</scope>
    <source>
        <strain evidence="1">ILV1</strain>
    </source>
</reference>
<gene>
    <name evidence="1" type="ORF">Indivirus_3_29</name>
</gene>
<organism evidence="1">
    <name type="scientific">Indivirus ILV1</name>
    <dbReference type="NCBI Taxonomy" id="1977633"/>
    <lineage>
        <taxon>Viruses</taxon>
        <taxon>Varidnaviria</taxon>
        <taxon>Bamfordvirae</taxon>
        <taxon>Nucleocytoviricota</taxon>
        <taxon>Megaviricetes</taxon>
        <taxon>Imitervirales</taxon>
        <taxon>Mimiviridae</taxon>
        <taxon>Klosneuvirinae</taxon>
        <taxon>Indivirus</taxon>
    </lineage>
</organism>
<name>A0A1V0SDH4_9VIRU</name>